<organism evidence="2">
    <name type="scientific">freshwater metagenome</name>
    <dbReference type="NCBI Taxonomy" id="449393"/>
    <lineage>
        <taxon>unclassified sequences</taxon>
        <taxon>metagenomes</taxon>
        <taxon>ecological metagenomes</taxon>
    </lineage>
</organism>
<gene>
    <name evidence="2" type="ORF">UFOPK1495_01702</name>
</gene>
<sequence>MAETRQRKEDRRNDSLTPSFKSTPDHSEENNRKTQRNRECEFPSERGWNVPPIDRKRTIKEKRGGSDCEKWRNRKRKASETTKCPTCDRQSEQSTDRNEFERKTVRKDETQKRYRQRREHHVEVVRRKTRIPILGPSRNAERWKQVIAHVGRAPHVRTHIATGRSRRRQDV</sequence>
<dbReference type="EMBL" id="CAEZSU010000241">
    <property type="protein sequence ID" value="CAB4564524.1"/>
    <property type="molecule type" value="Genomic_DNA"/>
</dbReference>
<feature type="compositionally biased region" description="Basic and acidic residues" evidence="1">
    <location>
        <begin position="1"/>
        <end position="14"/>
    </location>
</feature>
<evidence type="ECO:0000256" key="1">
    <source>
        <dbReference type="SAM" id="MobiDB-lite"/>
    </source>
</evidence>
<proteinExistence type="predicted"/>
<accession>A0A6J6DN34</accession>
<dbReference type="AlphaFoldDB" id="A0A6J6DN34"/>
<protein>
    <submittedName>
        <fullName evidence="2">Unannotated protein</fullName>
    </submittedName>
</protein>
<feature type="compositionally biased region" description="Basic and acidic residues" evidence="1">
    <location>
        <begin position="53"/>
        <end position="71"/>
    </location>
</feature>
<name>A0A6J6DN34_9ZZZZ</name>
<feature type="compositionally biased region" description="Basic and acidic residues" evidence="1">
    <location>
        <begin position="89"/>
        <end position="112"/>
    </location>
</feature>
<feature type="compositionally biased region" description="Basic and acidic residues" evidence="1">
    <location>
        <begin position="23"/>
        <end position="44"/>
    </location>
</feature>
<evidence type="ECO:0000313" key="2">
    <source>
        <dbReference type="EMBL" id="CAB4564524.1"/>
    </source>
</evidence>
<reference evidence="2" key="1">
    <citation type="submission" date="2020-05" db="EMBL/GenBank/DDBJ databases">
        <authorList>
            <person name="Chiriac C."/>
            <person name="Salcher M."/>
            <person name="Ghai R."/>
            <person name="Kavagutti S V."/>
        </authorList>
    </citation>
    <scope>NUCLEOTIDE SEQUENCE</scope>
</reference>
<feature type="region of interest" description="Disordered" evidence="1">
    <location>
        <begin position="1"/>
        <end position="121"/>
    </location>
</feature>